<protein>
    <submittedName>
        <fullName evidence="1">Uncharacterized protein</fullName>
    </submittedName>
</protein>
<dbReference type="Proteomes" id="UP001054837">
    <property type="component" value="Unassembled WGS sequence"/>
</dbReference>
<gene>
    <name evidence="1" type="ORF">CDAR_438491</name>
</gene>
<sequence length="99" mass="11297">MFYKYNSSISFKNLTKDGTVISYIDGIIIPSVNEEEGITRNITHGVSISMSNQSTHGWRALGISHNTHDSFLISFQKIVLCKKRIPCYKMDDLRKKEAQ</sequence>
<evidence type="ECO:0000313" key="2">
    <source>
        <dbReference type="Proteomes" id="UP001054837"/>
    </source>
</evidence>
<organism evidence="1 2">
    <name type="scientific">Caerostris darwini</name>
    <dbReference type="NCBI Taxonomy" id="1538125"/>
    <lineage>
        <taxon>Eukaryota</taxon>
        <taxon>Metazoa</taxon>
        <taxon>Ecdysozoa</taxon>
        <taxon>Arthropoda</taxon>
        <taxon>Chelicerata</taxon>
        <taxon>Arachnida</taxon>
        <taxon>Araneae</taxon>
        <taxon>Araneomorphae</taxon>
        <taxon>Entelegynae</taxon>
        <taxon>Araneoidea</taxon>
        <taxon>Araneidae</taxon>
        <taxon>Caerostris</taxon>
    </lineage>
</organism>
<comment type="caution">
    <text evidence="1">The sequence shown here is derived from an EMBL/GenBank/DDBJ whole genome shotgun (WGS) entry which is preliminary data.</text>
</comment>
<proteinExistence type="predicted"/>
<accession>A0AAV4X408</accession>
<name>A0AAV4X408_9ARAC</name>
<reference evidence="1 2" key="1">
    <citation type="submission" date="2021-06" db="EMBL/GenBank/DDBJ databases">
        <title>Caerostris darwini draft genome.</title>
        <authorList>
            <person name="Kono N."/>
            <person name="Arakawa K."/>
        </authorList>
    </citation>
    <scope>NUCLEOTIDE SEQUENCE [LARGE SCALE GENOMIC DNA]</scope>
</reference>
<evidence type="ECO:0000313" key="1">
    <source>
        <dbReference type="EMBL" id="GIY88756.1"/>
    </source>
</evidence>
<keyword evidence="2" id="KW-1185">Reference proteome</keyword>
<dbReference type="EMBL" id="BPLQ01015526">
    <property type="protein sequence ID" value="GIY88756.1"/>
    <property type="molecule type" value="Genomic_DNA"/>
</dbReference>
<dbReference type="AlphaFoldDB" id="A0AAV4X408"/>